<dbReference type="EMBL" id="JBBNAE010000001">
    <property type="protein sequence ID" value="KAK9153340.1"/>
    <property type="molecule type" value="Genomic_DNA"/>
</dbReference>
<evidence type="ECO:0000256" key="1">
    <source>
        <dbReference type="SAM" id="MobiDB-lite"/>
    </source>
</evidence>
<dbReference type="AlphaFoldDB" id="A0AAP0PSS9"/>
<evidence type="ECO:0000313" key="3">
    <source>
        <dbReference type="Proteomes" id="UP001417504"/>
    </source>
</evidence>
<dbReference type="Proteomes" id="UP001417504">
    <property type="component" value="Unassembled WGS sequence"/>
</dbReference>
<gene>
    <name evidence="2" type="ORF">Sjap_000820</name>
</gene>
<comment type="caution">
    <text evidence="2">The sequence shown here is derived from an EMBL/GenBank/DDBJ whole genome shotgun (WGS) entry which is preliminary data.</text>
</comment>
<feature type="region of interest" description="Disordered" evidence="1">
    <location>
        <begin position="32"/>
        <end position="81"/>
    </location>
</feature>
<protein>
    <submittedName>
        <fullName evidence="2">Uncharacterized protein</fullName>
    </submittedName>
</protein>
<keyword evidence="3" id="KW-1185">Reference proteome</keyword>
<organism evidence="2 3">
    <name type="scientific">Stephania japonica</name>
    <dbReference type="NCBI Taxonomy" id="461633"/>
    <lineage>
        <taxon>Eukaryota</taxon>
        <taxon>Viridiplantae</taxon>
        <taxon>Streptophyta</taxon>
        <taxon>Embryophyta</taxon>
        <taxon>Tracheophyta</taxon>
        <taxon>Spermatophyta</taxon>
        <taxon>Magnoliopsida</taxon>
        <taxon>Ranunculales</taxon>
        <taxon>Menispermaceae</taxon>
        <taxon>Menispermoideae</taxon>
        <taxon>Cissampelideae</taxon>
        <taxon>Stephania</taxon>
    </lineage>
</organism>
<sequence>MEIFFFTIEARRCPQLHLSHQNVINGVQAQYHQVGEKEKSRESKVQPPAVSGTKADAVYHDFRPTTPGNSPGVGHCSNNGH</sequence>
<evidence type="ECO:0000313" key="2">
    <source>
        <dbReference type="EMBL" id="KAK9153340.1"/>
    </source>
</evidence>
<proteinExistence type="predicted"/>
<feature type="compositionally biased region" description="Basic and acidic residues" evidence="1">
    <location>
        <begin position="34"/>
        <end position="44"/>
    </location>
</feature>
<accession>A0AAP0PSS9</accession>
<name>A0AAP0PSS9_9MAGN</name>
<reference evidence="2 3" key="1">
    <citation type="submission" date="2024-01" db="EMBL/GenBank/DDBJ databases">
        <title>Genome assemblies of Stephania.</title>
        <authorList>
            <person name="Yang L."/>
        </authorList>
    </citation>
    <scope>NUCLEOTIDE SEQUENCE [LARGE SCALE GENOMIC DNA]</scope>
    <source>
        <strain evidence="2">QJT</strain>
        <tissue evidence="2">Leaf</tissue>
    </source>
</reference>